<dbReference type="EMBL" id="CDRZ01000291">
    <property type="protein sequence ID" value="CEO90482.1"/>
    <property type="molecule type" value="Genomic_DNA"/>
</dbReference>
<name>A0A0B7MS21_9FIRM</name>
<evidence type="ECO:0000256" key="3">
    <source>
        <dbReference type="ARBA" id="ARBA00023163"/>
    </source>
</evidence>
<dbReference type="PANTHER" id="PTHR38465">
    <property type="entry name" value="HTH-TYPE TRANSCRIPTIONAL REGULATOR MJ1563-RELATED"/>
    <property type="match status" value="1"/>
</dbReference>
<dbReference type="AlphaFoldDB" id="A0A0B7MS21"/>
<dbReference type="SUPFAM" id="SSF46785">
    <property type="entry name" value="Winged helix' DNA-binding domain"/>
    <property type="match status" value="1"/>
</dbReference>
<organism evidence="5 6">
    <name type="scientific">Syntrophaceticus schinkii</name>
    <dbReference type="NCBI Taxonomy" id="499207"/>
    <lineage>
        <taxon>Bacteria</taxon>
        <taxon>Bacillati</taxon>
        <taxon>Bacillota</taxon>
        <taxon>Clostridia</taxon>
        <taxon>Thermoanaerobacterales</taxon>
        <taxon>Thermoanaerobacterales Family III. Incertae Sedis</taxon>
        <taxon>Syntrophaceticus</taxon>
    </lineage>
</organism>
<sequence length="98" mass="10713">MVEESGVVMQTDNENKKLEEARNIIIDALGRVYALYGLPDVIGRIYGVLFLADRPLGLEDIAQMLGVSKSTVSINIRILEGVGNVRKIWVKGESPGSL</sequence>
<keyword evidence="3" id="KW-0804">Transcription</keyword>
<dbReference type="OrthoDB" id="9800374at2"/>
<dbReference type="GO" id="GO:0003677">
    <property type="term" value="F:DNA binding"/>
    <property type="evidence" value="ECO:0007669"/>
    <property type="project" value="UniProtKB-KW"/>
</dbReference>
<dbReference type="GO" id="GO:0003700">
    <property type="term" value="F:DNA-binding transcription factor activity"/>
    <property type="evidence" value="ECO:0007669"/>
    <property type="project" value="InterPro"/>
</dbReference>
<dbReference type="Pfam" id="PF01022">
    <property type="entry name" value="HTH_5"/>
    <property type="match status" value="1"/>
</dbReference>
<evidence type="ECO:0000256" key="2">
    <source>
        <dbReference type="ARBA" id="ARBA00023125"/>
    </source>
</evidence>
<keyword evidence="2" id="KW-0238">DNA-binding</keyword>
<evidence type="ECO:0000313" key="6">
    <source>
        <dbReference type="Proteomes" id="UP000046155"/>
    </source>
</evidence>
<dbReference type="InterPro" id="IPR052362">
    <property type="entry name" value="HTH-GbsR_regulator"/>
</dbReference>
<reference evidence="6" key="1">
    <citation type="submission" date="2015-01" db="EMBL/GenBank/DDBJ databases">
        <authorList>
            <person name="Manzoor Shahid"/>
            <person name="Zubair Saima"/>
        </authorList>
    </citation>
    <scope>NUCLEOTIDE SEQUENCE [LARGE SCALE GENOMIC DNA]</scope>
    <source>
        <strain evidence="6">Sp3</strain>
    </source>
</reference>
<dbReference type="RefSeq" id="WP_044666222.1">
    <property type="nucleotide sequence ID" value="NZ_CDRZ01000291.1"/>
</dbReference>
<evidence type="ECO:0000256" key="1">
    <source>
        <dbReference type="ARBA" id="ARBA00023015"/>
    </source>
</evidence>
<keyword evidence="6" id="KW-1185">Reference proteome</keyword>
<dbReference type="Proteomes" id="UP000046155">
    <property type="component" value="Unassembled WGS sequence"/>
</dbReference>
<accession>A0A0B7MS21</accession>
<evidence type="ECO:0000259" key="4">
    <source>
        <dbReference type="Pfam" id="PF01022"/>
    </source>
</evidence>
<feature type="domain" description="HTH arsR-type" evidence="4">
    <location>
        <begin position="48"/>
        <end position="85"/>
    </location>
</feature>
<dbReference type="InterPro" id="IPR001845">
    <property type="entry name" value="HTH_ArsR_DNA-bd_dom"/>
</dbReference>
<proteinExistence type="predicted"/>
<dbReference type="PANTHER" id="PTHR38465:SF1">
    <property type="entry name" value="HTH-TYPE TRANSCRIPTIONAL REGULATOR MJ1563-RELATED"/>
    <property type="match status" value="1"/>
</dbReference>
<protein>
    <submittedName>
        <fullName evidence="5">Transcriptional regulators-like protein</fullName>
    </submittedName>
</protein>
<dbReference type="InterPro" id="IPR036388">
    <property type="entry name" value="WH-like_DNA-bd_sf"/>
</dbReference>
<gene>
    <name evidence="5" type="ORF">SSCH_90052</name>
</gene>
<evidence type="ECO:0000313" key="5">
    <source>
        <dbReference type="EMBL" id="CEO90482.1"/>
    </source>
</evidence>
<dbReference type="Gene3D" id="1.10.10.10">
    <property type="entry name" value="Winged helix-like DNA-binding domain superfamily/Winged helix DNA-binding domain"/>
    <property type="match status" value="1"/>
</dbReference>
<dbReference type="InterPro" id="IPR036390">
    <property type="entry name" value="WH_DNA-bd_sf"/>
</dbReference>
<keyword evidence="1" id="KW-0805">Transcription regulation</keyword>